<dbReference type="Gene3D" id="1.10.1660.10">
    <property type="match status" value="1"/>
</dbReference>
<evidence type="ECO:0000259" key="6">
    <source>
        <dbReference type="PROSITE" id="PS50937"/>
    </source>
</evidence>
<dbReference type="PROSITE" id="PS50937">
    <property type="entry name" value="HTH_MERR_2"/>
    <property type="match status" value="1"/>
</dbReference>
<dbReference type="PANTHER" id="PTHR30204:SF94">
    <property type="entry name" value="HEAVY METAL-DEPENDENT TRANSCRIPTIONAL REGULATOR HI_0293-RELATED"/>
    <property type="match status" value="1"/>
</dbReference>
<name>A0ABQ0AS42_9RHOB</name>
<accession>A0ABQ0AS42</accession>
<sequence>MNIGDVARRSGLPTKTIRYYEEIGFIRPKRLDNGYRDFDEAELHKLAFIGRARSLGFSVEDCRILLELYDDKSRASAVVKKVAEQNLKAIDAKIADLQAMRVTLSHLIDKCAGDHRPDCPILENLGKITTKDA</sequence>
<evidence type="ECO:0000256" key="5">
    <source>
        <dbReference type="ARBA" id="ARBA00023163"/>
    </source>
</evidence>
<organism evidence="7 8">
    <name type="scientific">Pseudophaeobacter arcticus</name>
    <dbReference type="NCBI Taxonomy" id="385492"/>
    <lineage>
        <taxon>Bacteria</taxon>
        <taxon>Pseudomonadati</taxon>
        <taxon>Pseudomonadota</taxon>
        <taxon>Alphaproteobacteria</taxon>
        <taxon>Rhodobacterales</taxon>
        <taxon>Paracoccaceae</taxon>
        <taxon>Pseudophaeobacter</taxon>
    </lineage>
</organism>
<dbReference type="PANTHER" id="PTHR30204">
    <property type="entry name" value="REDOX-CYCLING DRUG-SENSING TRANSCRIPTIONAL ACTIVATOR SOXR"/>
    <property type="match status" value="1"/>
</dbReference>
<dbReference type="RefSeq" id="WP_122072297.1">
    <property type="nucleotide sequence ID" value="NZ_BAABWU010000027.1"/>
</dbReference>
<dbReference type="PRINTS" id="PR00040">
    <property type="entry name" value="HTHMERR"/>
</dbReference>
<keyword evidence="5" id="KW-0804">Transcription</keyword>
<dbReference type="InterPro" id="IPR047057">
    <property type="entry name" value="MerR_fam"/>
</dbReference>
<dbReference type="Proteomes" id="UP001441944">
    <property type="component" value="Unassembled WGS sequence"/>
</dbReference>
<dbReference type="InterPro" id="IPR000551">
    <property type="entry name" value="MerR-type_HTH_dom"/>
</dbReference>
<dbReference type="CDD" id="cd01108">
    <property type="entry name" value="HTH_CueR"/>
    <property type="match status" value="1"/>
</dbReference>
<evidence type="ECO:0000256" key="2">
    <source>
        <dbReference type="ARBA" id="ARBA00022490"/>
    </source>
</evidence>
<comment type="subcellular location">
    <subcellularLocation>
        <location evidence="1">Cytoplasm</location>
    </subcellularLocation>
</comment>
<evidence type="ECO:0000256" key="1">
    <source>
        <dbReference type="ARBA" id="ARBA00004496"/>
    </source>
</evidence>
<reference evidence="7 8" key="1">
    <citation type="submission" date="2024-04" db="EMBL/GenBank/DDBJ databases">
        <title>Draft genome sequence of Pseudophaeobacter arcticus NBRC 116598.</title>
        <authorList>
            <person name="Miyakawa T."/>
            <person name="Kusuya Y."/>
            <person name="Miura T."/>
        </authorList>
    </citation>
    <scope>NUCLEOTIDE SEQUENCE [LARGE SCALE GENOMIC DNA]</scope>
    <source>
        <strain evidence="7 8">SU-CL00105</strain>
    </source>
</reference>
<evidence type="ECO:0000313" key="7">
    <source>
        <dbReference type="EMBL" id="GAA6198659.1"/>
    </source>
</evidence>
<dbReference type="Pfam" id="PF00376">
    <property type="entry name" value="MerR"/>
    <property type="match status" value="1"/>
</dbReference>
<protein>
    <submittedName>
        <fullName evidence="7">Cu(I)-responsive transcriptional regulator</fullName>
    </submittedName>
</protein>
<dbReference type="InterPro" id="IPR015358">
    <property type="entry name" value="Tscrpt_reg_MerR_DNA-bd"/>
</dbReference>
<dbReference type="EMBL" id="BAABWU010000027">
    <property type="protein sequence ID" value="GAA6198659.1"/>
    <property type="molecule type" value="Genomic_DNA"/>
</dbReference>
<keyword evidence="2" id="KW-0963">Cytoplasm</keyword>
<dbReference type="InterPro" id="IPR009061">
    <property type="entry name" value="DNA-bd_dom_put_sf"/>
</dbReference>
<keyword evidence="3" id="KW-0805">Transcription regulation</keyword>
<keyword evidence="8" id="KW-1185">Reference proteome</keyword>
<dbReference type="SUPFAM" id="SSF46955">
    <property type="entry name" value="Putative DNA-binding domain"/>
    <property type="match status" value="1"/>
</dbReference>
<dbReference type="Pfam" id="PF09278">
    <property type="entry name" value="MerR-DNA-bind"/>
    <property type="match status" value="1"/>
</dbReference>
<dbReference type="NCBIfam" id="TIGR02044">
    <property type="entry name" value="CueR"/>
    <property type="match status" value="1"/>
</dbReference>
<evidence type="ECO:0000313" key="8">
    <source>
        <dbReference type="Proteomes" id="UP001441944"/>
    </source>
</evidence>
<evidence type="ECO:0000256" key="4">
    <source>
        <dbReference type="ARBA" id="ARBA00023125"/>
    </source>
</evidence>
<proteinExistence type="predicted"/>
<feature type="domain" description="HTH merR-type" evidence="6">
    <location>
        <begin position="1"/>
        <end position="68"/>
    </location>
</feature>
<keyword evidence="4" id="KW-0238">DNA-binding</keyword>
<comment type="caution">
    <text evidence="7">The sequence shown here is derived from an EMBL/GenBank/DDBJ whole genome shotgun (WGS) entry which is preliminary data.</text>
</comment>
<gene>
    <name evidence="7" type="primary">cueR_4</name>
    <name evidence="7" type="ORF">NBRC116598_41040</name>
</gene>
<dbReference type="InterPro" id="IPR011789">
    <property type="entry name" value="CueR"/>
</dbReference>
<evidence type="ECO:0000256" key="3">
    <source>
        <dbReference type="ARBA" id="ARBA00023015"/>
    </source>
</evidence>
<dbReference type="SMART" id="SM00422">
    <property type="entry name" value="HTH_MERR"/>
    <property type="match status" value="1"/>
</dbReference>